<feature type="compositionally biased region" description="Low complexity" evidence="1">
    <location>
        <begin position="1"/>
        <end position="11"/>
    </location>
</feature>
<comment type="caution">
    <text evidence="3">The sequence shown here is derived from an EMBL/GenBank/DDBJ whole genome shotgun (WGS) entry which is preliminary data.</text>
</comment>
<feature type="region of interest" description="Disordered" evidence="1">
    <location>
        <begin position="291"/>
        <end position="331"/>
    </location>
</feature>
<feature type="compositionally biased region" description="Low complexity" evidence="1">
    <location>
        <begin position="1382"/>
        <end position="1434"/>
    </location>
</feature>
<dbReference type="Pfam" id="PF00850">
    <property type="entry name" value="Hist_deacetyl"/>
    <property type="match status" value="1"/>
</dbReference>
<dbReference type="GO" id="GO:0040029">
    <property type="term" value="P:epigenetic regulation of gene expression"/>
    <property type="evidence" value="ECO:0007669"/>
    <property type="project" value="TreeGrafter"/>
</dbReference>
<feature type="compositionally biased region" description="Low complexity" evidence="1">
    <location>
        <begin position="124"/>
        <end position="219"/>
    </location>
</feature>
<keyword evidence="4" id="KW-1185">Reference proteome</keyword>
<dbReference type="SUPFAM" id="SSF52768">
    <property type="entry name" value="Arginase/deacetylase"/>
    <property type="match status" value="1"/>
</dbReference>
<protein>
    <recommendedName>
        <fullName evidence="2">Histone deacetylase domain-containing protein</fullName>
    </recommendedName>
</protein>
<dbReference type="InterPro" id="IPR037138">
    <property type="entry name" value="His_deacetylse_dom_sf"/>
</dbReference>
<dbReference type="InterPro" id="IPR000286">
    <property type="entry name" value="HDACs"/>
</dbReference>
<dbReference type="PRINTS" id="PR01270">
    <property type="entry name" value="HDASUPER"/>
</dbReference>
<feature type="compositionally biased region" description="Gly residues" evidence="1">
    <location>
        <begin position="482"/>
        <end position="495"/>
    </location>
</feature>
<accession>A0A8J4PN69</accession>
<feature type="compositionally biased region" description="Basic and acidic residues" evidence="1">
    <location>
        <begin position="524"/>
        <end position="541"/>
    </location>
</feature>
<evidence type="ECO:0000256" key="1">
    <source>
        <dbReference type="SAM" id="MobiDB-lite"/>
    </source>
</evidence>
<gene>
    <name evidence="3" type="ORF">CYY_007681</name>
</gene>
<reference evidence="3" key="1">
    <citation type="submission" date="2020-01" db="EMBL/GenBank/DDBJ databases">
        <title>Development of genomics and gene disruption for Polysphondylium violaceum indicates a role for the polyketide synthase stlB in stalk morphogenesis.</title>
        <authorList>
            <person name="Narita B."/>
            <person name="Kawabe Y."/>
            <person name="Kin K."/>
            <person name="Saito T."/>
            <person name="Gibbs R."/>
            <person name="Kuspa A."/>
            <person name="Muzny D."/>
            <person name="Queller D."/>
            <person name="Richards S."/>
            <person name="Strassman J."/>
            <person name="Sucgang R."/>
            <person name="Worley K."/>
            <person name="Schaap P."/>
        </authorList>
    </citation>
    <scope>NUCLEOTIDE SEQUENCE</scope>
    <source>
        <strain evidence="3">QSvi11</strain>
    </source>
</reference>
<dbReference type="GO" id="GO:0000118">
    <property type="term" value="C:histone deacetylase complex"/>
    <property type="evidence" value="ECO:0007669"/>
    <property type="project" value="TreeGrafter"/>
</dbReference>
<feature type="region of interest" description="Disordered" evidence="1">
    <location>
        <begin position="1"/>
        <end position="23"/>
    </location>
</feature>
<feature type="compositionally biased region" description="Low complexity" evidence="1">
    <location>
        <begin position="1482"/>
        <end position="1501"/>
    </location>
</feature>
<dbReference type="CDD" id="cd11599">
    <property type="entry name" value="HDAC_classII_2"/>
    <property type="match status" value="1"/>
</dbReference>
<name>A0A8J4PN69_9MYCE</name>
<evidence type="ECO:0000313" key="4">
    <source>
        <dbReference type="Proteomes" id="UP000695562"/>
    </source>
</evidence>
<dbReference type="OrthoDB" id="424012at2759"/>
<evidence type="ECO:0000259" key="2">
    <source>
        <dbReference type="Pfam" id="PF00850"/>
    </source>
</evidence>
<sequence length="1501" mass="165124">MSQNNQNNIPISPIPAKPSSSVYSVKINPNADKIITISRQPSQPQPSPSKLSLLLSDEEMDESSNNITSTDMEENMDDAQPQQPTTTTTTTSSSSNSSTNTTTAQLFVDPAPIKPKRGRPSNLSRQQAAAAAAAQTNTSPTTTTTADKAAPSTPNAKMVSSTPSTPVASTIASTTTTPPTATTPSTPVNNNNNNNNTNSNNGSGVNNTTNNNNNTPIGNKRQRFDSEQQQQQSDISDSEDEMEEEEDEDEEEESMTNPTSGSSTPITKPGRGRPRRQDKKILQLQQYLMATQGDPNNANTMNAGNDSIEDNEDLDDDDMGDDKKKKSSKIKKPSQLDIRPCWFTGCIKADRSLKILRPCLVPTCKTHAIKSEARIYEALKKGEFQEEEANGIKDLICGICGENKPDLKYCANDNCAFGFCDSCADITTHKHGSPPNGDNWVCWVCTFVKSRGRERERKRWVKEQTSPSHYGVGRKRKDIDGQGSGGNSGNAGGNTGAHSSSTTSTPTISGNKRIRKKINTIEPTETRKYTKKAKPVDEESRPTSPLNTPSNRPLASMQPQLHPPTQQNHGPDLNANGEIVNYESILSPEKEQISAVDFFIDQAYNAVKFFSSLASDPPAEVKEHIDNFSTYIMRIKTVRWSSDYSLVWRMIEDLSNIIRRNLISSQSIIEMQKEMSILEAGVLENSSSDARNVPLERAISMVFENHETAGQIGKECCSTRNSLYCSIEMAHRSIAEHQRDLELFVAQEENHHVIIAKEIDSINEQIKINLAEIHKLKFQEAEIFEQLSKVRSAIAAHESVRDTYTKKTNDLKIDLLVSRNNLSDKEKDTGAHQATLENEIYALKLLIKLIEGLYWIHDHFYVTKVGEAEKVINSKLGQLQKKIKHSIPSQPPSAEDTEAFKTIAIYHKICMQHNVPNFHLEKPDRIKVTVNCIHEFAQAHPDLVDIIDNPAEVDMRYVMAVHDAHYIKKLETSLPPENSEYETHLESDQTGAMVTVASHKDCEGDDETVYDTFVSHRSMKAALRASGSVCAAVDQVTRRGYTRAFCAIRPPGHHAGRYGRTNDAPSQGYCLINNVAIGAKYASLTAGYSRIAVVDFDVHHGNGTQEILSGDDNFLFISIHVCDDKRYFYPGTGKDQGDIIDESTGSYEGNILNIGLKRNSNSSVFLQAWMDKIIPRLEAYKPQLIFLSAGFDGHKDDPTNGLKLHEEDYYVITKMVKTVAFKYSKGRIISVLEGGYGIENKTNSLQRCVNSHLRALINDTEEEVSLANSCYGMFKEDLPNLSDNVPKFNINNFISNASKRGKKTNLNTINFISNNMNSINNTISNRTSTTTTTTTTNSNNNNTSTNSSLSNTPTLTSVNSEINEKLASIDQQPQQPNTTIQSSPSTTSHGASSAESKNNNDNITTITNSNNTNASNSNKSQASASSSPVTIISTSPPPPSSSTPDKENEKNGENISNSGSGSGKADNHFEGTILGGPSKPMTITKKINVNNSNNTNTNVSK</sequence>
<feature type="region of interest" description="Disordered" evidence="1">
    <location>
        <begin position="1368"/>
        <end position="1501"/>
    </location>
</feature>
<feature type="compositionally biased region" description="Polar residues" evidence="1">
    <location>
        <begin position="542"/>
        <end position="569"/>
    </location>
</feature>
<feature type="compositionally biased region" description="Polar residues" evidence="1">
    <location>
        <begin position="255"/>
        <end position="266"/>
    </location>
</feature>
<dbReference type="Gene3D" id="3.40.800.20">
    <property type="entry name" value="Histone deacetylase domain"/>
    <property type="match status" value="1"/>
</dbReference>
<feature type="compositionally biased region" description="Polar residues" evidence="1">
    <location>
        <begin position="1369"/>
        <end position="1381"/>
    </location>
</feature>
<feature type="region of interest" description="Disordered" evidence="1">
    <location>
        <begin position="37"/>
        <end position="277"/>
    </location>
</feature>
<feature type="region of interest" description="Disordered" evidence="1">
    <location>
        <begin position="456"/>
        <end position="576"/>
    </location>
</feature>
<feature type="compositionally biased region" description="Low complexity" evidence="1">
    <location>
        <begin position="496"/>
        <end position="511"/>
    </location>
</feature>
<feature type="compositionally biased region" description="Acidic residues" evidence="1">
    <location>
        <begin position="236"/>
        <end position="254"/>
    </location>
</feature>
<dbReference type="InterPro" id="IPR023801">
    <property type="entry name" value="His_deacetylse_dom"/>
</dbReference>
<dbReference type="EMBL" id="AJWJ01000423">
    <property type="protein sequence ID" value="KAF2071005.1"/>
    <property type="molecule type" value="Genomic_DNA"/>
</dbReference>
<dbReference type="PANTHER" id="PTHR10625:SF40">
    <property type="entry name" value="TYPE-2 HISTONE DEACETYLASE 2"/>
    <property type="match status" value="1"/>
</dbReference>
<evidence type="ECO:0000313" key="3">
    <source>
        <dbReference type="EMBL" id="KAF2071005.1"/>
    </source>
</evidence>
<feature type="region of interest" description="Disordered" evidence="1">
    <location>
        <begin position="1319"/>
        <end position="1355"/>
    </location>
</feature>
<feature type="compositionally biased region" description="Acidic residues" evidence="1">
    <location>
        <begin position="307"/>
        <end position="320"/>
    </location>
</feature>
<feature type="compositionally biased region" description="Low complexity" evidence="1">
    <location>
        <begin position="85"/>
        <end position="103"/>
    </location>
</feature>
<organism evidence="3 4">
    <name type="scientific">Polysphondylium violaceum</name>
    <dbReference type="NCBI Taxonomy" id="133409"/>
    <lineage>
        <taxon>Eukaryota</taxon>
        <taxon>Amoebozoa</taxon>
        <taxon>Evosea</taxon>
        <taxon>Eumycetozoa</taxon>
        <taxon>Dictyostelia</taxon>
        <taxon>Dictyosteliales</taxon>
        <taxon>Dictyosteliaceae</taxon>
        <taxon>Polysphondylium</taxon>
    </lineage>
</organism>
<dbReference type="PANTHER" id="PTHR10625">
    <property type="entry name" value="HISTONE DEACETYLASE HDAC1-RELATED"/>
    <property type="match status" value="1"/>
</dbReference>
<feature type="compositionally biased region" description="Polar residues" evidence="1">
    <location>
        <begin position="291"/>
        <end position="304"/>
    </location>
</feature>
<proteinExistence type="predicted"/>
<dbReference type="Proteomes" id="UP000695562">
    <property type="component" value="Unassembled WGS sequence"/>
</dbReference>
<dbReference type="InterPro" id="IPR023696">
    <property type="entry name" value="Ureohydrolase_dom_sf"/>
</dbReference>
<feature type="domain" description="Histone deacetylase" evidence="2">
    <location>
        <begin position="919"/>
        <end position="1250"/>
    </location>
</feature>
<dbReference type="GO" id="GO:0004407">
    <property type="term" value="F:histone deacetylase activity"/>
    <property type="evidence" value="ECO:0007669"/>
    <property type="project" value="TreeGrafter"/>
</dbReference>